<proteinExistence type="predicted"/>
<keyword evidence="2" id="KW-1185">Reference proteome</keyword>
<organism evidence="1 2">
    <name type="scientific">Molorchus minor</name>
    <dbReference type="NCBI Taxonomy" id="1323400"/>
    <lineage>
        <taxon>Eukaryota</taxon>
        <taxon>Metazoa</taxon>
        <taxon>Ecdysozoa</taxon>
        <taxon>Arthropoda</taxon>
        <taxon>Hexapoda</taxon>
        <taxon>Insecta</taxon>
        <taxon>Pterygota</taxon>
        <taxon>Neoptera</taxon>
        <taxon>Endopterygota</taxon>
        <taxon>Coleoptera</taxon>
        <taxon>Polyphaga</taxon>
        <taxon>Cucujiformia</taxon>
        <taxon>Chrysomeloidea</taxon>
        <taxon>Cerambycidae</taxon>
        <taxon>Lamiinae</taxon>
        <taxon>Monochamini</taxon>
        <taxon>Molorchus</taxon>
    </lineage>
</organism>
<reference evidence="1" key="1">
    <citation type="journal article" date="2023" name="Insect Mol. Biol.">
        <title>Genome sequencing provides insights into the evolution of gene families encoding plant cell wall-degrading enzymes in longhorned beetles.</title>
        <authorList>
            <person name="Shin N.R."/>
            <person name="Okamura Y."/>
            <person name="Kirsch R."/>
            <person name="Pauchet Y."/>
        </authorList>
    </citation>
    <scope>NUCLEOTIDE SEQUENCE</scope>
    <source>
        <strain evidence="1">MMC_N1</strain>
    </source>
</reference>
<name>A0ABQ9JHV7_9CUCU</name>
<comment type="caution">
    <text evidence="1">The sequence shown here is derived from an EMBL/GenBank/DDBJ whole genome shotgun (WGS) entry which is preliminary data.</text>
</comment>
<gene>
    <name evidence="1" type="ORF">NQ317_005248</name>
</gene>
<dbReference type="EMBL" id="JAPWTJ010000586">
    <property type="protein sequence ID" value="KAJ8977120.1"/>
    <property type="molecule type" value="Genomic_DNA"/>
</dbReference>
<evidence type="ECO:0000313" key="2">
    <source>
        <dbReference type="Proteomes" id="UP001162164"/>
    </source>
</evidence>
<dbReference type="Proteomes" id="UP001162164">
    <property type="component" value="Unassembled WGS sequence"/>
</dbReference>
<sequence>MFPIYFRVQGIDYDYSQSDPSTPDPARTLPKARTIVFDVLPYIFRLRESIATIPKMIRAFPIFPDFPEFVRTLPKAKYAVSKESIATIPEMIRALPTFPDFARTLPEPKTTVFGIFPYIFGCRESITTIPETIRVLPIFPELSRSLKPPYEESIATVPVAIRDLPNLTTALIATSDRLSASTIFSKREDAWPQATPWAAKLPHWQRSCQLEVVYEYKQLTSKYCSVLALNFFEIIDVTNHISSFVSNCRVSDEVSSPTQETYRNPRKTDWEAYKTDLENSLTRMTQTIRDTIDLEVAAEQVQDAITSAYNDNCPITRKGSNRTVPWWNEDLSRIRRTVGKKFNKAKTNGEWDEYRRSLTEYNKTLRKSKRDSWRRHCEEIEGTPEYARLHKILSKGPQSSIYTLKTDSGEYTKTGRETIVELLRIQFPGSQITNLTLEDCRNIQGDPLRMETPL</sequence>
<protein>
    <submittedName>
        <fullName evidence="1">Uncharacterized protein</fullName>
    </submittedName>
</protein>
<accession>A0ABQ9JHV7</accession>
<evidence type="ECO:0000313" key="1">
    <source>
        <dbReference type="EMBL" id="KAJ8977120.1"/>
    </source>
</evidence>